<sequence>MQTTNNLGLKKPEGTDIVDIADLNGNMDTLDSAVKSLQDHAADTHRHITDAERTQWNAKETTAGSQAKANAAAAASVPLTQKGTANGVATLDASAKLPAGQLPATAVRATTADVTYYVRTDGNDSNNGLANTAAGAFRTIGKAISMIPTVVNHKVDIMIANGTYSEDVLLHGFTGYGQIRINPSATVINDSCIIQSLTLDSNAIAVIAQGVKASRTSAYAFSAKSCINAAFLFCKTDTASSYDGLFVSSAKVYIYGSIISNRNKAVNANQNAEVFTWDLSGTGNIIALYSGEGSRISTTGSVPSGTTQAASGNGGTLTTGVINPWGDNTYNSRPFGSLNHTPSTQTISASVWTKINLTGQVENQRGICDASNARFVIPETGIYLLTCRIGLGANGSNLTGLRLGVYLNGTRNMQIAEMNGFSSTGITLSGSSLFSLSTGTVVEIYAYTDQSATISQSGEYSHVSIIRVA</sequence>
<dbReference type="SUPFAM" id="SSF49842">
    <property type="entry name" value="TNF-like"/>
    <property type="match status" value="1"/>
</dbReference>
<gene>
    <name evidence="1" type="ORF">KP014_28000</name>
    <name evidence="2" type="ORF">SAMN04487895_12829</name>
</gene>
<evidence type="ECO:0000313" key="3">
    <source>
        <dbReference type="Proteomes" id="UP000198809"/>
    </source>
</evidence>
<dbReference type="InterPro" id="IPR008983">
    <property type="entry name" value="Tumour_necrosis_fac-like_dom"/>
</dbReference>
<dbReference type="STRING" id="1333845.SAMN04487895_12829"/>
<dbReference type="Proteomes" id="UP000683429">
    <property type="component" value="Chromosome"/>
</dbReference>
<evidence type="ECO:0008006" key="5">
    <source>
        <dbReference type="Google" id="ProtNLM"/>
    </source>
</evidence>
<organism evidence="2 3">
    <name type="scientific">Paenibacillus sophorae</name>
    <dbReference type="NCBI Taxonomy" id="1333845"/>
    <lineage>
        <taxon>Bacteria</taxon>
        <taxon>Bacillati</taxon>
        <taxon>Bacillota</taxon>
        <taxon>Bacilli</taxon>
        <taxon>Bacillales</taxon>
        <taxon>Paenibacillaceae</taxon>
        <taxon>Paenibacillus</taxon>
    </lineage>
</organism>
<reference evidence="2 3" key="1">
    <citation type="submission" date="2016-10" db="EMBL/GenBank/DDBJ databases">
        <authorList>
            <person name="de Groot N.N."/>
        </authorList>
    </citation>
    <scope>NUCLEOTIDE SEQUENCE [LARGE SCALE GENOMIC DNA]</scope>
    <source>
        <strain evidence="2 3">CGMCC 1.10238</strain>
    </source>
</reference>
<protein>
    <recommendedName>
        <fullName evidence="5">C1q domain-containing protein</fullName>
    </recommendedName>
</protein>
<name>A0A1H8VW40_9BACL</name>
<evidence type="ECO:0000313" key="1">
    <source>
        <dbReference type="EMBL" id="QWU15636.1"/>
    </source>
</evidence>
<dbReference type="RefSeq" id="WP_036589990.1">
    <property type="nucleotide sequence ID" value="NZ_CP076607.1"/>
</dbReference>
<keyword evidence="4" id="KW-1185">Reference proteome</keyword>
<dbReference type="Gene3D" id="2.60.120.40">
    <property type="match status" value="1"/>
</dbReference>
<accession>A0A1H8VW40</accession>
<evidence type="ECO:0000313" key="2">
    <source>
        <dbReference type="EMBL" id="SEP19540.1"/>
    </source>
</evidence>
<dbReference type="EMBL" id="CP076607">
    <property type="protein sequence ID" value="QWU15636.1"/>
    <property type="molecule type" value="Genomic_DNA"/>
</dbReference>
<dbReference type="OrthoDB" id="1624444at2"/>
<evidence type="ECO:0000313" key="4">
    <source>
        <dbReference type="Proteomes" id="UP000683429"/>
    </source>
</evidence>
<dbReference type="Proteomes" id="UP000198809">
    <property type="component" value="Unassembled WGS sequence"/>
</dbReference>
<dbReference type="AlphaFoldDB" id="A0A1H8VW40"/>
<reference evidence="1 4" key="2">
    <citation type="submission" date="2021-06" db="EMBL/GenBank/DDBJ databases">
        <title>Whole genome sequence of Paenibacillus sophorae DSM23020 for comparative genomics.</title>
        <authorList>
            <person name="Kim M.-J."/>
            <person name="Lee G."/>
            <person name="Shin J.-H."/>
        </authorList>
    </citation>
    <scope>NUCLEOTIDE SEQUENCE [LARGE SCALE GENOMIC DNA]</scope>
    <source>
        <strain evidence="1 4">DSM 23020</strain>
    </source>
</reference>
<dbReference type="EMBL" id="FODH01000028">
    <property type="protein sequence ID" value="SEP19540.1"/>
    <property type="molecule type" value="Genomic_DNA"/>
</dbReference>
<proteinExistence type="predicted"/>